<protein>
    <recommendedName>
        <fullName evidence="12">Dihydroorotate dehydrogenase</fullName>
        <shortName evidence="12">DHOD</shortName>
        <shortName evidence="12">DHODase</shortName>
        <shortName evidence="12">DHOdehase</shortName>
        <ecNumber evidence="12">1.3.-.-</ecNumber>
    </recommendedName>
</protein>
<feature type="binding site" evidence="12">
    <location>
        <begin position="47"/>
        <end position="48"/>
    </location>
    <ligand>
        <name>FMN</name>
        <dbReference type="ChEBI" id="CHEBI:58210"/>
    </ligand>
</feature>
<comment type="catalytic activity">
    <reaction evidence="11">
        <text>(S)-dihydroorotate + NAD(+) = orotate + NADH + H(+)</text>
        <dbReference type="Rhea" id="RHEA:13513"/>
        <dbReference type="ChEBI" id="CHEBI:15378"/>
        <dbReference type="ChEBI" id="CHEBI:30839"/>
        <dbReference type="ChEBI" id="CHEBI:30864"/>
        <dbReference type="ChEBI" id="CHEBI:57540"/>
        <dbReference type="ChEBI" id="CHEBI:57945"/>
        <dbReference type="EC" id="1.3.1.14"/>
    </reaction>
</comment>
<dbReference type="Gene3D" id="3.20.20.70">
    <property type="entry name" value="Aldolase class I"/>
    <property type="match status" value="1"/>
</dbReference>
<keyword evidence="15" id="KW-1185">Reference proteome</keyword>
<keyword evidence="6 12" id="KW-0285">Flavoprotein</keyword>
<dbReference type="NCBIfam" id="TIGR01037">
    <property type="entry name" value="pyrD_sub1_fam"/>
    <property type="match status" value="1"/>
</dbReference>
<evidence type="ECO:0000256" key="8">
    <source>
        <dbReference type="ARBA" id="ARBA00022975"/>
    </source>
</evidence>
<dbReference type="InterPro" id="IPR024920">
    <property type="entry name" value="Dihydroorotate_DH_1"/>
</dbReference>
<evidence type="ECO:0000256" key="11">
    <source>
        <dbReference type="ARBA" id="ARBA00048996"/>
    </source>
</evidence>
<reference evidence="14 15" key="1">
    <citation type="submission" date="2015-12" db="EMBL/GenBank/DDBJ databases">
        <title>Draft genome sequence of the thermoanaerobe Thermotalea metallivorans, an isolate from the runoff channel of the Great Artesian Basin, Australia.</title>
        <authorList>
            <person name="Patel B.K."/>
        </authorList>
    </citation>
    <scope>NUCLEOTIDE SEQUENCE [LARGE SCALE GENOMIC DNA]</scope>
    <source>
        <strain evidence="14 15">B2-1</strain>
    </source>
</reference>
<feature type="binding site" evidence="12">
    <location>
        <position position="47"/>
    </location>
    <ligand>
        <name>substrate</name>
    </ligand>
</feature>
<evidence type="ECO:0000256" key="6">
    <source>
        <dbReference type="ARBA" id="ARBA00022630"/>
    </source>
</evidence>
<evidence type="ECO:0000256" key="4">
    <source>
        <dbReference type="ARBA" id="ARBA00008008"/>
    </source>
</evidence>
<dbReference type="InterPro" id="IPR005720">
    <property type="entry name" value="Dihydroorotate_DH_cat"/>
</dbReference>
<comment type="similarity">
    <text evidence="4 12">Belongs to the dihydroorotate dehydrogenase family. Type 1 subfamily.</text>
</comment>
<evidence type="ECO:0000313" key="14">
    <source>
        <dbReference type="EMBL" id="KXG74297.1"/>
    </source>
</evidence>
<feature type="binding site" evidence="12">
    <location>
        <position position="128"/>
    </location>
    <ligand>
        <name>substrate</name>
    </ligand>
</feature>
<feature type="binding site" evidence="12">
    <location>
        <position position="23"/>
    </location>
    <ligand>
        <name>FMN</name>
        <dbReference type="ChEBI" id="CHEBI:58210"/>
    </ligand>
</feature>
<evidence type="ECO:0000256" key="2">
    <source>
        <dbReference type="ARBA" id="ARBA00004496"/>
    </source>
</evidence>
<dbReference type="PROSITE" id="PS00912">
    <property type="entry name" value="DHODEHASE_2"/>
    <property type="match status" value="1"/>
</dbReference>
<feature type="binding site" evidence="12">
    <location>
        <begin position="71"/>
        <end position="75"/>
    </location>
    <ligand>
        <name>substrate</name>
    </ligand>
</feature>
<evidence type="ECO:0000256" key="1">
    <source>
        <dbReference type="ARBA" id="ARBA00003616"/>
    </source>
</evidence>
<dbReference type="InterPro" id="IPR049622">
    <property type="entry name" value="Dihydroorotate_DH_I"/>
</dbReference>
<evidence type="ECO:0000256" key="3">
    <source>
        <dbReference type="ARBA" id="ARBA00004715"/>
    </source>
</evidence>
<dbReference type="InterPro" id="IPR050074">
    <property type="entry name" value="DHO_dehydrogenase"/>
</dbReference>
<feature type="binding site" evidence="12">
    <location>
        <begin position="244"/>
        <end position="245"/>
    </location>
    <ligand>
        <name>FMN</name>
        <dbReference type="ChEBI" id="CHEBI:58210"/>
    </ligand>
</feature>
<evidence type="ECO:0000259" key="13">
    <source>
        <dbReference type="Pfam" id="PF01180"/>
    </source>
</evidence>
<dbReference type="PANTHER" id="PTHR48109">
    <property type="entry name" value="DIHYDROOROTATE DEHYDROGENASE (QUINONE), MITOCHONDRIAL-RELATED"/>
    <property type="match status" value="1"/>
</dbReference>
<dbReference type="AlphaFoldDB" id="A0A140L172"/>
<evidence type="ECO:0000256" key="12">
    <source>
        <dbReference type="HAMAP-Rule" id="MF_00224"/>
    </source>
</evidence>
<evidence type="ECO:0000256" key="9">
    <source>
        <dbReference type="ARBA" id="ARBA00023002"/>
    </source>
</evidence>
<keyword evidence="7 12" id="KW-0288">FMN</keyword>
<dbReference type="InterPro" id="IPR012135">
    <property type="entry name" value="Dihydroorotate_DH_1_2"/>
</dbReference>
<comment type="catalytic activity">
    <reaction evidence="12">
        <text>(S)-dihydroorotate + A = orotate + AH2</text>
        <dbReference type="Rhea" id="RHEA:18073"/>
        <dbReference type="ChEBI" id="CHEBI:13193"/>
        <dbReference type="ChEBI" id="CHEBI:17499"/>
        <dbReference type="ChEBI" id="CHEBI:30839"/>
        <dbReference type="ChEBI" id="CHEBI:30864"/>
    </reaction>
</comment>
<feature type="binding site" evidence="12">
    <location>
        <begin position="193"/>
        <end position="194"/>
    </location>
    <ligand>
        <name>substrate</name>
    </ligand>
</feature>
<dbReference type="GO" id="GO:0044205">
    <property type="term" value="P:'de novo' UMP biosynthetic process"/>
    <property type="evidence" value="ECO:0007669"/>
    <property type="project" value="UniProtKB-UniRule"/>
</dbReference>
<sequence length="305" mass="32905">MSKIDMSVDLNGLVLQNPITVASGTFGFGREYGEYVDLNRLGAIMVKGLTLEERKGNPTPRVAETPMGMLNSVGLQNPGVEAFIKEELPYLSQFHTKIIANINGNTIEEYCRLAERLSDTAVDALELNISCPNVKEGGVAFGRDPEMVHRVTRCVRQSTPKYLIVKLSPNVRDIGEIAVAAEEGGADCISLINTLIGMSIDIERQRPVLARGIGGLSGPAIKPVALRMVYEAAKAVKIPIIGMGGIANDQDAIEFLLAGASAISVGTANFINPYVTMEIYDGIADYLERKGYQSVKDIIGKLNFS</sequence>
<dbReference type="STRING" id="520762.AN619_24890"/>
<proteinExistence type="inferred from homology"/>
<feature type="binding site" evidence="12">
    <location>
        <position position="218"/>
    </location>
    <ligand>
        <name>FMN</name>
        <dbReference type="ChEBI" id="CHEBI:58210"/>
    </ligand>
</feature>
<feature type="binding site" evidence="12">
    <location>
        <position position="128"/>
    </location>
    <ligand>
        <name>FMN</name>
        <dbReference type="ChEBI" id="CHEBI:58210"/>
    </ligand>
</feature>
<comment type="caution">
    <text evidence="14">The sequence shown here is derived from an EMBL/GenBank/DDBJ whole genome shotgun (WGS) entry which is preliminary data.</text>
</comment>
<dbReference type="FunFam" id="3.20.20.70:FF:000027">
    <property type="entry name" value="Dihydropyrimidine dehydrogenase [NADP(+)]"/>
    <property type="match status" value="1"/>
</dbReference>
<comment type="pathway">
    <text evidence="3">Pyrimidine metabolism; UMP biosynthesis via de novo pathway; orotate from (S)-dihydroorotate (NAD(+) route): step 1/1.</text>
</comment>
<gene>
    <name evidence="12 14" type="primary">pyrD</name>
    <name evidence="14" type="ORF">AN619_24890</name>
</gene>
<feature type="binding site" evidence="12">
    <location>
        <position position="166"/>
    </location>
    <ligand>
        <name>FMN</name>
        <dbReference type="ChEBI" id="CHEBI:58210"/>
    </ligand>
</feature>
<feature type="active site" description="Nucleophile" evidence="12">
    <location>
        <position position="131"/>
    </location>
</feature>
<comment type="function">
    <text evidence="1">Catalyzes the conversion of dihydroorotate to orotate with NAD(+) as electron acceptor.</text>
</comment>
<evidence type="ECO:0000256" key="7">
    <source>
        <dbReference type="ARBA" id="ARBA00022643"/>
    </source>
</evidence>
<dbReference type="NCBIfam" id="NF005574">
    <property type="entry name" value="PRK07259.1"/>
    <property type="match status" value="1"/>
</dbReference>
<dbReference type="CDD" id="cd04740">
    <property type="entry name" value="DHOD_1B_like"/>
    <property type="match status" value="1"/>
</dbReference>
<keyword evidence="5 12" id="KW-0963">Cytoplasm</keyword>
<dbReference type="PROSITE" id="PS00911">
    <property type="entry name" value="DHODEHASE_1"/>
    <property type="match status" value="1"/>
</dbReference>
<dbReference type="PATRIC" id="fig|520762.4.peg.2762"/>
<evidence type="ECO:0000256" key="5">
    <source>
        <dbReference type="ARBA" id="ARBA00022490"/>
    </source>
</evidence>
<comment type="subcellular location">
    <subcellularLocation>
        <location evidence="2 12">Cytoplasm</location>
    </subcellularLocation>
</comment>
<feature type="binding site" evidence="12">
    <location>
        <begin position="266"/>
        <end position="267"/>
    </location>
    <ligand>
        <name>FMN</name>
        <dbReference type="ChEBI" id="CHEBI:58210"/>
    </ligand>
</feature>
<organism evidence="14 15">
    <name type="scientific">Thermotalea metallivorans</name>
    <dbReference type="NCBI Taxonomy" id="520762"/>
    <lineage>
        <taxon>Bacteria</taxon>
        <taxon>Bacillati</taxon>
        <taxon>Bacillota</taxon>
        <taxon>Clostridia</taxon>
        <taxon>Peptostreptococcales</taxon>
        <taxon>Thermotaleaceae</taxon>
        <taxon>Thermotalea</taxon>
    </lineage>
</organism>
<dbReference type="EC" id="1.3.-.-" evidence="12"/>
<dbReference type="GO" id="GO:0004589">
    <property type="term" value="F:dihydroorotate dehydrogenase (NAD+) activity"/>
    <property type="evidence" value="ECO:0007669"/>
    <property type="project" value="UniProtKB-EC"/>
</dbReference>
<feature type="binding site" evidence="12">
    <location>
        <position position="101"/>
    </location>
    <ligand>
        <name>FMN</name>
        <dbReference type="ChEBI" id="CHEBI:58210"/>
    </ligand>
</feature>
<dbReference type="SUPFAM" id="SSF51395">
    <property type="entry name" value="FMN-linked oxidoreductases"/>
    <property type="match status" value="1"/>
</dbReference>
<dbReference type="HAMAP" id="MF_00224">
    <property type="entry name" value="DHO_dh_type1"/>
    <property type="match status" value="1"/>
</dbReference>
<feature type="domain" description="Dihydroorotate dehydrogenase catalytic" evidence="13">
    <location>
        <begin position="7"/>
        <end position="287"/>
    </location>
</feature>
<accession>A0A140L172</accession>
<comment type="cofactor">
    <cofactor evidence="12">
        <name>FMN</name>
        <dbReference type="ChEBI" id="CHEBI:58210"/>
    </cofactor>
    <text evidence="12">Binds 1 FMN per subunit.</text>
</comment>
<dbReference type="UniPathway" id="UPA00070"/>
<dbReference type="GO" id="GO:0006207">
    <property type="term" value="P:'de novo' pyrimidine nucleobase biosynthetic process"/>
    <property type="evidence" value="ECO:0007669"/>
    <property type="project" value="InterPro"/>
</dbReference>
<feature type="binding site" evidence="12">
    <location>
        <position position="192"/>
    </location>
    <ligand>
        <name>FMN</name>
        <dbReference type="ChEBI" id="CHEBI:58210"/>
    </ligand>
</feature>
<evidence type="ECO:0000256" key="10">
    <source>
        <dbReference type="ARBA" id="ARBA00023027"/>
    </source>
</evidence>
<keyword evidence="9 12" id="KW-0560">Oxidoreductase</keyword>
<evidence type="ECO:0000313" key="15">
    <source>
        <dbReference type="Proteomes" id="UP000070456"/>
    </source>
</evidence>
<dbReference type="RefSeq" id="WP_198153307.1">
    <property type="nucleotide sequence ID" value="NZ_LOEE01000059.1"/>
</dbReference>
<dbReference type="InterPro" id="IPR001295">
    <property type="entry name" value="Dihydroorotate_DH_CS"/>
</dbReference>
<dbReference type="Proteomes" id="UP000070456">
    <property type="component" value="Unassembled WGS sequence"/>
</dbReference>
<keyword evidence="10" id="KW-0520">NAD</keyword>
<keyword evidence="8 12" id="KW-0665">Pyrimidine biosynthesis</keyword>
<dbReference type="InterPro" id="IPR033888">
    <property type="entry name" value="DHOD_1B"/>
</dbReference>
<dbReference type="EMBL" id="LOEE01000059">
    <property type="protein sequence ID" value="KXG74297.1"/>
    <property type="molecule type" value="Genomic_DNA"/>
</dbReference>
<dbReference type="GO" id="GO:0005737">
    <property type="term" value="C:cytoplasm"/>
    <property type="evidence" value="ECO:0007669"/>
    <property type="project" value="UniProtKB-SubCell"/>
</dbReference>
<dbReference type="PANTHER" id="PTHR48109:SF1">
    <property type="entry name" value="DIHYDROOROTATE DEHYDROGENASE (FUMARATE)"/>
    <property type="match status" value="1"/>
</dbReference>
<name>A0A140L172_9FIRM</name>
<dbReference type="PIRSF" id="PIRSF000164">
    <property type="entry name" value="DHO_oxidase"/>
    <property type="match status" value="1"/>
</dbReference>
<dbReference type="InterPro" id="IPR013785">
    <property type="entry name" value="Aldolase_TIM"/>
</dbReference>
<dbReference type="Pfam" id="PF01180">
    <property type="entry name" value="DHO_dh"/>
    <property type="match status" value="1"/>
</dbReference>